<accession>A0A916QXE8</accession>
<evidence type="ECO:0000256" key="1">
    <source>
        <dbReference type="ARBA" id="ARBA00022670"/>
    </source>
</evidence>
<evidence type="ECO:0000256" key="10">
    <source>
        <dbReference type="SAM" id="SignalP"/>
    </source>
</evidence>
<gene>
    <name evidence="11" type="primary">mepA</name>
    <name evidence="11" type="ORF">GCM10011498_18200</name>
</gene>
<keyword evidence="12" id="KW-1185">Reference proteome</keyword>
<name>A0A916QXE8_9RHOB</name>
<evidence type="ECO:0000256" key="6">
    <source>
        <dbReference type="ARBA" id="ARBA00022833"/>
    </source>
</evidence>
<evidence type="ECO:0000256" key="2">
    <source>
        <dbReference type="ARBA" id="ARBA00022723"/>
    </source>
</evidence>
<evidence type="ECO:0000256" key="8">
    <source>
        <dbReference type="PIRSR" id="PIRSR018455-2"/>
    </source>
</evidence>
<comment type="caution">
    <text evidence="11">The sequence shown here is derived from an EMBL/GenBank/DDBJ whole genome shotgun (WGS) entry which is preliminary data.</text>
</comment>
<evidence type="ECO:0000256" key="9">
    <source>
        <dbReference type="SAM" id="MobiDB-lite"/>
    </source>
</evidence>
<dbReference type="InterPro" id="IPR005073">
    <property type="entry name" value="Peptidase_M74"/>
</dbReference>
<evidence type="ECO:0000256" key="4">
    <source>
        <dbReference type="ARBA" id="ARBA00022764"/>
    </source>
</evidence>
<keyword evidence="4" id="KW-0574">Periplasm</keyword>
<protein>
    <submittedName>
        <fullName evidence="11">Penicillin-insensitive murein endopeptidase</fullName>
    </submittedName>
</protein>
<feature type="disulfide bond" evidence="8">
    <location>
        <begin position="221"/>
        <end position="274"/>
    </location>
</feature>
<evidence type="ECO:0000256" key="3">
    <source>
        <dbReference type="ARBA" id="ARBA00022729"/>
    </source>
</evidence>
<keyword evidence="3 10" id="KW-0732">Signal</keyword>
<evidence type="ECO:0000313" key="12">
    <source>
        <dbReference type="Proteomes" id="UP000628017"/>
    </source>
</evidence>
<dbReference type="EMBL" id="BMKA01000002">
    <property type="protein sequence ID" value="GGA17920.1"/>
    <property type="molecule type" value="Genomic_DNA"/>
</dbReference>
<reference evidence="11" key="2">
    <citation type="submission" date="2020-09" db="EMBL/GenBank/DDBJ databases">
        <authorList>
            <person name="Sun Q."/>
            <person name="Zhou Y."/>
        </authorList>
    </citation>
    <scope>NUCLEOTIDE SEQUENCE</scope>
    <source>
        <strain evidence="11">CGMCC 1.15880</strain>
    </source>
</reference>
<sequence>MRFSVVVGGAVLACVLGFPVLAQSEQTPRDGAGLAPEPKAQIIRKSTSGTKANRLFGSKGAPSRHKPAAIGTYAKGCLAGGVQLPENGPTWQAMRLSRNRHWGHPETIQFLKDLSAYAATQPGWSGLYLGDISQARGGPMLSGHQSHQLGLDADIWLYRASRLNLSRSERERLSSTNVRSGDQRSVNSNWTQQHANIIKRAAEDPRVDRIFITAPAKIWMCNNTRGNRKWLQKVRPLYGHNTHFHVRLKCPRGQAGCINQTPTVKALSKGGDGCDATLNWWVTDYLNPPKKVTQKKKKPAKKTPRKRGARDYTMADLPKQCMTVLQSN</sequence>
<dbReference type="Pfam" id="PF03411">
    <property type="entry name" value="Peptidase_M74"/>
    <property type="match status" value="1"/>
</dbReference>
<feature type="compositionally biased region" description="Basic residues" evidence="9">
    <location>
        <begin position="292"/>
        <end position="308"/>
    </location>
</feature>
<proteinExistence type="predicted"/>
<dbReference type="Proteomes" id="UP000628017">
    <property type="component" value="Unassembled WGS sequence"/>
</dbReference>
<dbReference type="GO" id="GO:0004252">
    <property type="term" value="F:serine-type endopeptidase activity"/>
    <property type="evidence" value="ECO:0007669"/>
    <property type="project" value="InterPro"/>
</dbReference>
<dbReference type="GO" id="GO:0006508">
    <property type="term" value="P:proteolysis"/>
    <property type="evidence" value="ECO:0007669"/>
    <property type="project" value="UniProtKB-KW"/>
</dbReference>
<dbReference type="Gene3D" id="3.30.1380.10">
    <property type="match status" value="1"/>
</dbReference>
<reference evidence="11" key="1">
    <citation type="journal article" date="2014" name="Int. J. Syst. Evol. Microbiol.">
        <title>Complete genome sequence of Corynebacterium casei LMG S-19264T (=DSM 44701T), isolated from a smear-ripened cheese.</title>
        <authorList>
            <consortium name="US DOE Joint Genome Institute (JGI-PGF)"/>
            <person name="Walter F."/>
            <person name="Albersmeier A."/>
            <person name="Kalinowski J."/>
            <person name="Ruckert C."/>
        </authorList>
    </citation>
    <scope>NUCLEOTIDE SEQUENCE</scope>
    <source>
        <strain evidence="11">CGMCC 1.15880</strain>
    </source>
</reference>
<feature type="region of interest" description="Disordered" evidence="9">
    <location>
        <begin position="289"/>
        <end position="313"/>
    </location>
</feature>
<dbReference type="GO" id="GO:0008237">
    <property type="term" value="F:metallopeptidase activity"/>
    <property type="evidence" value="ECO:0007669"/>
    <property type="project" value="UniProtKB-KW"/>
</dbReference>
<keyword evidence="5" id="KW-0378">Hydrolase</keyword>
<feature type="signal peptide" evidence="10">
    <location>
        <begin position="1"/>
        <end position="22"/>
    </location>
</feature>
<dbReference type="InterPro" id="IPR009045">
    <property type="entry name" value="Zn_M74/Hedgehog-like"/>
</dbReference>
<dbReference type="PIRSF" id="PIRSF018455">
    <property type="entry name" value="MepA"/>
    <property type="match status" value="1"/>
</dbReference>
<dbReference type="NCBIfam" id="NF006947">
    <property type="entry name" value="PRK09429.1"/>
    <property type="match status" value="1"/>
</dbReference>
<feature type="chain" id="PRO_5037134701" evidence="10">
    <location>
        <begin position="23"/>
        <end position="328"/>
    </location>
</feature>
<keyword evidence="1" id="KW-0645">Protease</keyword>
<dbReference type="GO" id="GO:0030288">
    <property type="term" value="C:outer membrane-bounded periplasmic space"/>
    <property type="evidence" value="ECO:0007669"/>
    <property type="project" value="InterPro"/>
</dbReference>
<keyword evidence="8" id="KW-1015">Disulfide bond</keyword>
<keyword evidence="7" id="KW-0482">Metalloprotease</keyword>
<dbReference type="GO" id="GO:0046872">
    <property type="term" value="F:metal ion binding"/>
    <property type="evidence" value="ECO:0007669"/>
    <property type="project" value="UniProtKB-KW"/>
</dbReference>
<organism evidence="11 12">
    <name type="scientific">Neptunicoccus cionae</name>
    <dbReference type="NCBI Taxonomy" id="2035344"/>
    <lineage>
        <taxon>Bacteria</taxon>
        <taxon>Pseudomonadati</taxon>
        <taxon>Pseudomonadota</taxon>
        <taxon>Alphaproteobacteria</taxon>
        <taxon>Rhodobacterales</taxon>
        <taxon>Paracoccaceae</taxon>
        <taxon>Neptunicoccus</taxon>
    </lineage>
</organism>
<keyword evidence="6" id="KW-0862">Zinc</keyword>
<dbReference type="RefSeq" id="WP_188673681.1">
    <property type="nucleotide sequence ID" value="NZ_BMKA01000002.1"/>
</dbReference>
<feature type="disulfide bond" evidence="8">
    <location>
        <begin position="250"/>
        <end position="257"/>
    </location>
</feature>
<dbReference type="AlphaFoldDB" id="A0A916QXE8"/>
<evidence type="ECO:0000313" key="11">
    <source>
        <dbReference type="EMBL" id="GGA17920.1"/>
    </source>
</evidence>
<dbReference type="SUPFAM" id="SSF55166">
    <property type="entry name" value="Hedgehog/DD-peptidase"/>
    <property type="match status" value="1"/>
</dbReference>
<evidence type="ECO:0000256" key="7">
    <source>
        <dbReference type="ARBA" id="ARBA00023049"/>
    </source>
</evidence>
<evidence type="ECO:0000256" key="5">
    <source>
        <dbReference type="ARBA" id="ARBA00022801"/>
    </source>
</evidence>
<keyword evidence="2" id="KW-0479">Metal-binding</keyword>